<gene>
    <name evidence="1" type="ORF">IZU98_10525</name>
</gene>
<evidence type="ECO:0000313" key="1">
    <source>
        <dbReference type="EMBL" id="QPH51082.1"/>
    </source>
</evidence>
<dbReference type="RefSeq" id="WP_027916375.1">
    <property type="nucleotide sequence ID" value="NZ_BQHM01000033.1"/>
</dbReference>
<dbReference type="AlphaFoldDB" id="A0A2V4ILE6"/>
<evidence type="ECO:0000313" key="2">
    <source>
        <dbReference type="Proteomes" id="UP000594430"/>
    </source>
</evidence>
<accession>A0A2V4ILE6</accession>
<dbReference type="Proteomes" id="UP000594430">
    <property type="component" value="Chromosome"/>
</dbReference>
<organism evidence="1 2">
    <name type="scientific">Pseudomonas fulva</name>
    <dbReference type="NCBI Taxonomy" id="47880"/>
    <lineage>
        <taxon>Bacteria</taxon>
        <taxon>Pseudomonadati</taxon>
        <taxon>Pseudomonadota</taxon>
        <taxon>Gammaproteobacteria</taxon>
        <taxon>Pseudomonadales</taxon>
        <taxon>Pseudomonadaceae</taxon>
        <taxon>Pseudomonas</taxon>
    </lineage>
</organism>
<sequence>MIYLVLALASYGLSYYVIGLLIDGQVADIAEGMRHRRDAPAPGQYLRAVQARLRRVRWEYSLMVGTFLTALSCVGAYWLG</sequence>
<proteinExistence type="predicted"/>
<protein>
    <submittedName>
        <fullName evidence="1">Uncharacterized protein</fullName>
    </submittedName>
</protein>
<dbReference type="EMBL" id="CP064946">
    <property type="protein sequence ID" value="QPH51082.1"/>
    <property type="molecule type" value="Genomic_DNA"/>
</dbReference>
<name>A0A2V4ILE6_9PSED</name>
<reference evidence="1 2" key="1">
    <citation type="submission" date="2020-11" db="EMBL/GenBank/DDBJ databases">
        <title>Pseudomonas fulva producing VIM-24.</title>
        <authorList>
            <person name="Liu S."/>
        </authorList>
    </citation>
    <scope>NUCLEOTIDE SEQUENCE [LARGE SCALE GENOMIC DNA]</scope>
    <source>
        <strain evidence="1 2">ZDHY414</strain>
    </source>
</reference>